<keyword evidence="2" id="KW-1185">Reference proteome</keyword>
<organism evidence="1 2">
    <name type="scientific">Sporomusa silvacetica DSM 10669</name>
    <dbReference type="NCBI Taxonomy" id="1123289"/>
    <lineage>
        <taxon>Bacteria</taxon>
        <taxon>Bacillati</taxon>
        <taxon>Bacillota</taxon>
        <taxon>Negativicutes</taxon>
        <taxon>Selenomonadales</taxon>
        <taxon>Sporomusaceae</taxon>
        <taxon>Sporomusa</taxon>
    </lineage>
</organism>
<dbReference type="Proteomes" id="UP000216752">
    <property type="component" value="Chromosome"/>
</dbReference>
<name>A0ABZ3IN16_9FIRM</name>
<reference evidence="1" key="1">
    <citation type="submission" date="2024-05" db="EMBL/GenBank/DDBJ databases">
        <title>Isolation and characterization of Sporomusa carbonis sp. nov., a carboxydotrophic hydrogenogen in the genus of Sporomusa isolated from a charcoal burning pile.</title>
        <authorList>
            <person name="Boeer T."/>
            <person name="Rosenbaum F."/>
            <person name="Eysell L."/>
            <person name="Mueller V."/>
            <person name="Daniel R."/>
            <person name="Poehlein A."/>
        </authorList>
    </citation>
    <scope>NUCLEOTIDE SEQUENCE [LARGE SCALE GENOMIC DNA]</scope>
    <source>
        <strain evidence="1">DSM 10669</strain>
    </source>
</reference>
<dbReference type="PANTHER" id="PTHR32063">
    <property type="match status" value="1"/>
</dbReference>
<dbReference type="InterPro" id="IPR027463">
    <property type="entry name" value="AcrB_DN_DC_subdom"/>
</dbReference>
<dbReference type="Pfam" id="PF00873">
    <property type="entry name" value="ACR_tran"/>
    <property type="match status" value="1"/>
</dbReference>
<protein>
    <submittedName>
        <fullName evidence="1">Uncharacterized protein</fullName>
    </submittedName>
</protein>
<dbReference type="EMBL" id="CP155573">
    <property type="protein sequence ID" value="XFO67056.1"/>
    <property type="molecule type" value="Genomic_DNA"/>
</dbReference>
<gene>
    <name evidence="1" type="ORF">SPSIL_032280</name>
</gene>
<dbReference type="Gene3D" id="3.30.2090.10">
    <property type="entry name" value="Multidrug efflux transporter AcrB TolC docking domain, DN and DC subdomains"/>
    <property type="match status" value="1"/>
</dbReference>
<dbReference type="SUPFAM" id="SSF82714">
    <property type="entry name" value="Multidrug efflux transporter AcrB TolC docking domain, DN and DC subdomains"/>
    <property type="match status" value="1"/>
</dbReference>
<dbReference type="InterPro" id="IPR001036">
    <property type="entry name" value="Acrflvin-R"/>
</dbReference>
<dbReference type="PANTHER" id="PTHR32063:SF18">
    <property type="entry name" value="CATION EFFLUX SYSTEM PROTEIN"/>
    <property type="match status" value="1"/>
</dbReference>
<proteinExistence type="predicted"/>
<evidence type="ECO:0000313" key="1">
    <source>
        <dbReference type="EMBL" id="XFO67056.1"/>
    </source>
</evidence>
<accession>A0ABZ3IN16</accession>
<dbReference type="Gene3D" id="3.30.70.1320">
    <property type="entry name" value="Multidrug efflux transporter AcrB pore domain like"/>
    <property type="match status" value="1"/>
</dbReference>
<sequence length="173" mass="18789">MRKVQLLGVQTEKIYIEIENSKLARLGLDPAAITAALQAQNAMAAAGMLETVSDNVYLRITGMFENLEDIRTTPIQADGRTFRLGDIAKVSRAYAEPADPKMFYNGQLAIGISLAMEPGGNILTLGKNLETTETGTAGRAGNQSNGQSTQSCGILHWRIYQIPGRSYCHRLDS</sequence>
<evidence type="ECO:0000313" key="2">
    <source>
        <dbReference type="Proteomes" id="UP000216752"/>
    </source>
</evidence>